<evidence type="ECO:0000259" key="2">
    <source>
        <dbReference type="Pfam" id="PF10453"/>
    </source>
</evidence>
<dbReference type="PANTHER" id="PTHR13309:SF0">
    <property type="entry name" value="FMR1-INTERACTING PROTEIN NUFIP1"/>
    <property type="match status" value="1"/>
</dbReference>
<dbReference type="PhylomeDB" id="B3RIE2"/>
<feature type="compositionally biased region" description="Basic residues" evidence="1">
    <location>
        <begin position="249"/>
        <end position="266"/>
    </location>
</feature>
<dbReference type="GO" id="GO:0000492">
    <property type="term" value="P:box C/D snoRNP assembly"/>
    <property type="evidence" value="ECO:0000318"/>
    <property type="project" value="GO_Central"/>
</dbReference>
<name>B3RIE2_TRIAD</name>
<feature type="region of interest" description="Disordered" evidence="1">
    <location>
        <begin position="1"/>
        <end position="194"/>
    </location>
</feature>
<dbReference type="KEGG" id="tad:TRIADDRAFT_51288"/>
<dbReference type="HOGENOM" id="CLU_617271_0_0_1"/>
<feature type="compositionally biased region" description="Polar residues" evidence="1">
    <location>
        <begin position="330"/>
        <end position="343"/>
    </location>
</feature>
<dbReference type="OrthoDB" id="273070at2759"/>
<accession>B3RIE2</accession>
<dbReference type="InterPro" id="IPR039136">
    <property type="entry name" value="NUFIP1-like"/>
</dbReference>
<dbReference type="CTD" id="6749638"/>
<dbReference type="PANTHER" id="PTHR13309">
    <property type="entry name" value="NUCLEAR FRAGILE X MENTAL RETARDATION PROTEIN INTERACTING PROTEIN 1"/>
    <property type="match status" value="1"/>
</dbReference>
<evidence type="ECO:0000313" key="4">
    <source>
        <dbReference type="Proteomes" id="UP000009022"/>
    </source>
</evidence>
<dbReference type="GO" id="GO:0003723">
    <property type="term" value="F:RNA binding"/>
    <property type="evidence" value="ECO:0007669"/>
    <property type="project" value="InterPro"/>
</dbReference>
<feature type="compositionally biased region" description="Basic and acidic residues" evidence="1">
    <location>
        <begin position="276"/>
        <end position="285"/>
    </location>
</feature>
<dbReference type="GO" id="GO:0005634">
    <property type="term" value="C:nucleus"/>
    <property type="evidence" value="ECO:0000318"/>
    <property type="project" value="GO_Central"/>
</dbReference>
<feature type="region of interest" description="Disordered" evidence="1">
    <location>
        <begin position="245"/>
        <end position="343"/>
    </location>
</feature>
<dbReference type="AlphaFoldDB" id="B3RIE2"/>
<evidence type="ECO:0000313" key="3">
    <source>
        <dbReference type="EMBL" id="EDV28400.1"/>
    </source>
</evidence>
<protein>
    <recommendedName>
        <fullName evidence="2">FMR1-interacting protein 1 conserved domain-containing protein</fullName>
    </recommendedName>
</protein>
<dbReference type="eggNOG" id="ENOG502QPTB">
    <property type="taxonomic scope" value="Eukaryota"/>
</dbReference>
<evidence type="ECO:0000256" key="1">
    <source>
        <dbReference type="SAM" id="MobiDB-lite"/>
    </source>
</evidence>
<feature type="domain" description="FMR1-interacting protein 1 conserved" evidence="2">
    <location>
        <begin position="199"/>
        <end position="241"/>
    </location>
</feature>
<gene>
    <name evidence="3" type="ORF">TRIADDRAFT_51288</name>
</gene>
<feature type="compositionally biased region" description="Polar residues" evidence="1">
    <location>
        <begin position="147"/>
        <end position="159"/>
    </location>
</feature>
<dbReference type="RefSeq" id="XP_002107602.1">
    <property type="nucleotide sequence ID" value="XM_002107566.1"/>
</dbReference>
<sequence length="444" mass="50731">MSTMKSNDNHPYPMYDAYNDGPQPQGYVFPPRRPASQPGGAVSNPPFSTRPRSRCFQGRTRMPYHPSSSSGMPDYAPSNYQNTSPHGQYLPPRATPPLDMEGNALPSNVHPSPYPQHYFHHDEYSHSGKAYPERRYRGNFSRPFTRGGQNSSRNYNSKQPIKRKRSENEETRDKNDYSFSGEEKVSKASHIKASFTSRFNVKLDSPEDIKAWREQRRKNYPTAANVEKKKQEALDRIERGEIIPEKSKRYLGRSKHHKGRGQRGRGYKFQNRNNRRRDNFSDGRKRQNKGINQSGLDSTFKGDPLSMLADECGSNNSDDESSRERPVGPDTNTKSAPPVQLSSGLTTLMTSYNSEDSSENDESSINKFSTVLNADLKARSGNTDEIKRAKEIVNNSKQERRSNNRPELLAPEIQRERNIIMQCVRYIVKNNFFDPVKDTDANNH</sequence>
<dbReference type="Proteomes" id="UP000009022">
    <property type="component" value="Unassembled WGS sequence"/>
</dbReference>
<dbReference type="InterPro" id="IPR019496">
    <property type="entry name" value="NUFIP1_cons_dom"/>
</dbReference>
<dbReference type="FunCoup" id="B3RIE2">
    <property type="interactions" value="1735"/>
</dbReference>
<organism evidence="3 4">
    <name type="scientific">Trichoplax adhaerens</name>
    <name type="common">Trichoplax reptans</name>
    <dbReference type="NCBI Taxonomy" id="10228"/>
    <lineage>
        <taxon>Eukaryota</taxon>
        <taxon>Metazoa</taxon>
        <taxon>Placozoa</taxon>
        <taxon>Uniplacotomia</taxon>
        <taxon>Trichoplacea</taxon>
        <taxon>Trichoplacidae</taxon>
        <taxon>Trichoplax</taxon>
    </lineage>
</organism>
<proteinExistence type="predicted"/>
<dbReference type="GeneID" id="6749638"/>
<dbReference type="InParanoid" id="B3RIE2"/>
<dbReference type="STRING" id="10228.B3RIE2"/>
<keyword evidence="4" id="KW-1185">Reference proteome</keyword>
<reference evidence="3 4" key="1">
    <citation type="journal article" date="2008" name="Nature">
        <title>The Trichoplax genome and the nature of placozoans.</title>
        <authorList>
            <person name="Srivastava M."/>
            <person name="Begovic E."/>
            <person name="Chapman J."/>
            <person name="Putnam N.H."/>
            <person name="Hellsten U."/>
            <person name="Kawashima T."/>
            <person name="Kuo A."/>
            <person name="Mitros T."/>
            <person name="Salamov A."/>
            <person name="Carpenter M.L."/>
            <person name="Signorovitch A.Y."/>
            <person name="Moreno M.A."/>
            <person name="Kamm K."/>
            <person name="Grimwood J."/>
            <person name="Schmutz J."/>
            <person name="Shapiro H."/>
            <person name="Grigoriev I.V."/>
            <person name="Buss L.W."/>
            <person name="Schierwater B."/>
            <person name="Dellaporta S.L."/>
            <person name="Rokhsar D.S."/>
        </authorList>
    </citation>
    <scope>NUCLEOTIDE SEQUENCE [LARGE SCALE GENOMIC DNA]</scope>
    <source>
        <strain evidence="3 4">Grell-BS-1999</strain>
    </source>
</reference>
<dbReference type="Pfam" id="PF10453">
    <property type="entry name" value="NUFIP1"/>
    <property type="match status" value="1"/>
</dbReference>
<feature type="compositionally biased region" description="Basic and acidic residues" evidence="1">
    <location>
        <begin position="119"/>
        <end position="136"/>
    </location>
</feature>
<feature type="compositionally biased region" description="Basic and acidic residues" evidence="1">
    <location>
        <begin position="166"/>
        <end position="186"/>
    </location>
</feature>
<dbReference type="EMBL" id="DS985241">
    <property type="protein sequence ID" value="EDV28400.1"/>
    <property type="molecule type" value="Genomic_DNA"/>
</dbReference>